<evidence type="ECO:0000313" key="2">
    <source>
        <dbReference type="Proteomes" id="UP000315423"/>
    </source>
</evidence>
<gene>
    <name evidence="1" type="ORF">C5S46_04995</name>
</gene>
<organism evidence="1 2">
    <name type="scientific">Candidatus Methanomarinus sp</name>
    <dbReference type="NCBI Taxonomy" id="3386244"/>
    <lineage>
        <taxon>Archaea</taxon>
        <taxon>Methanobacteriati</taxon>
        <taxon>Methanobacteriota</taxon>
        <taxon>Stenosarchaea group</taxon>
        <taxon>Methanomicrobia</taxon>
        <taxon>Methanosarcinales</taxon>
        <taxon>ANME-2 cluster</taxon>
        <taxon>Candidatus Methanocomedenaceae</taxon>
        <taxon>Candidatus Methanomarinus</taxon>
    </lineage>
</organism>
<reference evidence="1" key="1">
    <citation type="submission" date="2018-09" db="EMBL/GenBank/DDBJ databases">
        <title>A genomic encyclopedia of anaerobic methanotrophic archaea.</title>
        <authorList>
            <person name="Skennerton C.T."/>
            <person name="Chadwick G.L."/>
            <person name="Laso-Perez R."/>
            <person name="Leu A.O."/>
            <person name="Speth D.R."/>
            <person name="Yu H."/>
            <person name="Morgan-Lang C."/>
            <person name="Hatzenpichler R."/>
            <person name="Goudeau D."/>
            <person name="Malmstrom R."/>
            <person name="Woyke T."/>
            <person name="Hallam S."/>
            <person name="Tyson G.W."/>
            <person name="Wegener G."/>
            <person name="Boetius A."/>
            <person name="Orphan V.J."/>
        </authorList>
    </citation>
    <scope>NUCLEOTIDE SEQUENCE</scope>
    <source>
        <strain evidence="1">CONS3730D10UFb2</strain>
    </source>
</reference>
<accession>A0AC61SA56</accession>
<evidence type="ECO:0000313" key="1">
    <source>
        <dbReference type="EMBL" id="TKY91600.1"/>
    </source>
</evidence>
<sequence length="270" mass="28692">MTLKAIFEPGSVAIIGASSTPGKWGNILLKNLLSNGFKGPVYPVNPKEKTILGTVCYPSVLDIPDPVDMALIAVPRSHALLVAKECGIKGVQGIIMVTAGFSETGDKGREPEKKLMEIIDRYDMRLVGPNTLGVVNAHIGMNASIISRLPEPGGISFITQSGTLGLALVDWTMEMGIGLHIVVSTGNKSNIDDVDLLTYLASDPKTDVIAMYVEGINRGREFIKVAKEISKPILVVKSGRTRSGSKAVFSHTGSMAGADEVYSAALSRQV</sequence>
<dbReference type="EMBL" id="QYBA01000164">
    <property type="protein sequence ID" value="TKY91600.1"/>
    <property type="molecule type" value="Genomic_DNA"/>
</dbReference>
<comment type="caution">
    <text evidence="1">The sequence shown here is derived from an EMBL/GenBank/DDBJ whole genome shotgun (WGS) entry which is preliminary data.</text>
</comment>
<dbReference type="Proteomes" id="UP000315423">
    <property type="component" value="Unassembled WGS sequence"/>
</dbReference>
<protein>
    <submittedName>
        <fullName evidence="1">Uncharacterized protein</fullName>
    </submittedName>
</protein>
<name>A0AC61SA56_9EURY</name>
<proteinExistence type="predicted"/>